<dbReference type="Pfam" id="PF18198">
    <property type="entry name" value="AAA_lid_11"/>
    <property type="match status" value="1"/>
</dbReference>
<feature type="coiled-coil region" evidence="19">
    <location>
        <begin position="2787"/>
        <end position="2870"/>
    </location>
</feature>
<keyword evidence="17" id="KW-0966">Cell projection</keyword>
<dbReference type="InterPro" id="IPR024743">
    <property type="entry name" value="Dynein_HC_stalk"/>
</dbReference>
<keyword evidence="12 19" id="KW-0175">Coiled coil</keyword>
<evidence type="ECO:0000256" key="16">
    <source>
        <dbReference type="ARBA" id="ARBA00023212"/>
    </source>
</evidence>
<dbReference type="FunFam" id="1.10.8.710:FF:000001">
    <property type="entry name" value="Dynein axonemal heavy chain 2"/>
    <property type="match status" value="1"/>
</dbReference>
<evidence type="ECO:0000256" key="15">
    <source>
        <dbReference type="ARBA" id="ARBA00023175"/>
    </source>
</evidence>
<keyword evidence="7" id="KW-0493">Microtubule</keyword>
<comment type="similarity">
    <text evidence="3">Belongs to the dynein heavy chain family.</text>
</comment>
<dbReference type="Pfam" id="PF12775">
    <property type="entry name" value="AAA_7"/>
    <property type="match status" value="1"/>
</dbReference>
<dbReference type="OrthoDB" id="419419at2759"/>
<evidence type="ECO:0000256" key="11">
    <source>
        <dbReference type="ARBA" id="ARBA00023017"/>
    </source>
</evidence>
<evidence type="ECO:0000313" key="21">
    <source>
        <dbReference type="EMBL" id="CAD8143214.1"/>
    </source>
</evidence>
<evidence type="ECO:0000256" key="4">
    <source>
        <dbReference type="ARBA" id="ARBA00022473"/>
    </source>
</evidence>
<proteinExistence type="inferred from homology"/>
<dbReference type="OMA" id="WCKERVS"/>
<dbReference type="SMART" id="SM00382">
    <property type="entry name" value="AAA"/>
    <property type="match status" value="2"/>
</dbReference>
<evidence type="ECO:0000256" key="5">
    <source>
        <dbReference type="ARBA" id="ARBA00022475"/>
    </source>
</evidence>
<evidence type="ECO:0000256" key="9">
    <source>
        <dbReference type="ARBA" id="ARBA00022794"/>
    </source>
</evidence>
<organism evidence="21 22">
    <name type="scientific">Paramecium octaurelia</name>
    <dbReference type="NCBI Taxonomy" id="43137"/>
    <lineage>
        <taxon>Eukaryota</taxon>
        <taxon>Sar</taxon>
        <taxon>Alveolata</taxon>
        <taxon>Ciliophora</taxon>
        <taxon>Intramacronucleata</taxon>
        <taxon>Oligohymenophorea</taxon>
        <taxon>Peniculida</taxon>
        <taxon>Parameciidae</taxon>
        <taxon>Paramecium</taxon>
    </lineage>
</organism>
<evidence type="ECO:0000256" key="19">
    <source>
        <dbReference type="SAM" id="Coils"/>
    </source>
</evidence>
<evidence type="ECO:0000256" key="3">
    <source>
        <dbReference type="ARBA" id="ARBA00008887"/>
    </source>
</evidence>
<dbReference type="InterPro" id="IPR035706">
    <property type="entry name" value="AAA_9"/>
</dbReference>
<dbReference type="FunFam" id="3.20.180.20:FF:000002">
    <property type="entry name" value="Cytoplasmic dynein heavy chain 1"/>
    <property type="match status" value="1"/>
</dbReference>
<dbReference type="GO" id="GO:0007018">
    <property type="term" value="P:microtubule-based movement"/>
    <property type="evidence" value="ECO:0007669"/>
    <property type="project" value="InterPro"/>
</dbReference>
<evidence type="ECO:0000256" key="8">
    <source>
        <dbReference type="ARBA" id="ARBA00022741"/>
    </source>
</evidence>
<feature type="coiled-coil region" evidence="19">
    <location>
        <begin position="3300"/>
        <end position="3334"/>
    </location>
</feature>
<dbReference type="Pfam" id="PF12777">
    <property type="entry name" value="MT"/>
    <property type="match status" value="1"/>
</dbReference>
<gene>
    <name evidence="21" type="ORF">POCTA_138.1.T0140390</name>
</gene>
<dbReference type="Pfam" id="PF22597">
    <property type="entry name" value="DYN_lid"/>
    <property type="match status" value="1"/>
</dbReference>
<dbReference type="InterPro" id="IPR041658">
    <property type="entry name" value="AAA_lid_11"/>
</dbReference>
<evidence type="ECO:0000256" key="13">
    <source>
        <dbReference type="ARBA" id="ARBA00023069"/>
    </source>
</evidence>
<keyword evidence="15" id="KW-0505">Motor protein</keyword>
<dbReference type="InterPro" id="IPR054354">
    <property type="entry name" value="DYNC2H1-like_lid"/>
</dbReference>
<dbReference type="FunFam" id="3.40.50.300:FF:000598">
    <property type="entry name" value="Dynein cytoplasmic 2 heavy chain 1"/>
    <property type="match status" value="1"/>
</dbReference>
<evidence type="ECO:0000256" key="7">
    <source>
        <dbReference type="ARBA" id="ARBA00022701"/>
    </source>
</evidence>
<dbReference type="FunFam" id="1.20.1270.280:FF:000052">
    <property type="entry name" value="Uncharacterized protein"/>
    <property type="match status" value="1"/>
</dbReference>
<keyword evidence="5" id="KW-1003">Cell membrane</keyword>
<evidence type="ECO:0000256" key="6">
    <source>
        <dbReference type="ARBA" id="ARBA00022490"/>
    </source>
</evidence>
<dbReference type="InterPro" id="IPR004273">
    <property type="entry name" value="Dynein_heavy_D6_P-loop"/>
</dbReference>
<protein>
    <recommendedName>
        <fullName evidence="18">Cytoplasmic dynein 2 heavy chain 1</fullName>
    </recommendedName>
</protein>
<dbReference type="FunFam" id="3.40.50.300:FF:000071">
    <property type="entry name" value="Cytoplasmic dynein heavy chain 1"/>
    <property type="match status" value="1"/>
</dbReference>
<comment type="subcellular location">
    <subcellularLocation>
        <location evidence="2">Cell projection</location>
        <location evidence="2">Cilium membrane</location>
        <topology evidence="2">Peripheral membrane protein</topology>
        <orientation evidence="2">Cytoplasmic side</orientation>
    </subcellularLocation>
    <subcellularLocation>
        <location evidence="1">Cytoplasm</location>
        <location evidence="1">Cytoskeleton</location>
    </subcellularLocation>
</comment>
<keyword evidence="22" id="KW-1185">Reference proteome</keyword>
<dbReference type="FunFam" id="3.40.50.300:FF:000706">
    <property type="entry name" value="Cytoplasmic dynein 2 heavy chain 1"/>
    <property type="match status" value="1"/>
</dbReference>
<dbReference type="FunFam" id="3.10.490.20:FF:000004">
    <property type="entry name" value="Cytoplasmic dynein heavy chain 2"/>
    <property type="match status" value="1"/>
</dbReference>
<keyword evidence="16" id="KW-0206">Cytoskeleton</keyword>
<evidence type="ECO:0000259" key="20">
    <source>
        <dbReference type="SMART" id="SM00382"/>
    </source>
</evidence>
<dbReference type="InterPro" id="IPR049400">
    <property type="entry name" value="DYNC2H1_AAA_dom"/>
</dbReference>
<feature type="domain" description="AAA+ ATPase" evidence="20">
    <location>
        <begin position="1640"/>
        <end position="1786"/>
    </location>
</feature>
<dbReference type="Pfam" id="PF12781">
    <property type="entry name" value="AAA_9"/>
    <property type="match status" value="1"/>
</dbReference>
<keyword evidence="4" id="KW-0217">Developmental protein</keyword>
<feature type="domain" description="AAA+ ATPase" evidence="20">
    <location>
        <begin position="2225"/>
        <end position="2377"/>
    </location>
</feature>
<dbReference type="GO" id="GO:0008104">
    <property type="term" value="P:intracellular protein localization"/>
    <property type="evidence" value="ECO:0007669"/>
    <property type="project" value="UniProtKB-ARBA"/>
</dbReference>
<dbReference type="GO" id="GO:0030286">
    <property type="term" value="C:dynein complex"/>
    <property type="evidence" value="ECO:0007669"/>
    <property type="project" value="UniProtKB-KW"/>
</dbReference>
<dbReference type="InterPro" id="IPR024317">
    <property type="entry name" value="Dynein_heavy_chain_D4_dom"/>
</dbReference>
<evidence type="ECO:0000256" key="14">
    <source>
        <dbReference type="ARBA" id="ARBA00023136"/>
    </source>
</evidence>
<evidence type="ECO:0000256" key="1">
    <source>
        <dbReference type="ARBA" id="ARBA00004245"/>
    </source>
</evidence>
<dbReference type="InterPro" id="IPR013602">
    <property type="entry name" value="Dynein_heavy_linker"/>
</dbReference>
<reference evidence="21" key="1">
    <citation type="submission" date="2021-01" db="EMBL/GenBank/DDBJ databases">
        <authorList>
            <consortium name="Genoscope - CEA"/>
            <person name="William W."/>
        </authorList>
    </citation>
    <scope>NUCLEOTIDE SEQUENCE</scope>
</reference>
<keyword evidence="13" id="KW-0969">Cilium</keyword>
<keyword evidence="9" id="KW-0970">Cilium biogenesis/degradation</keyword>
<dbReference type="FunFam" id="1.10.8.720:FF:000003">
    <property type="entry name" value="Cytoplasmic dynein heavy chain 2"/>
    <property type="match status" value="1"/>
</dbReference>
<evidence type="ECO:0000256" key="10">
    <source>
        <dbReference type="ARBA" id="ARBA00022840"/>
    </source>
</evidence>
<dbReference type="PANTHER" id="PTHR45703:SF22">
    <property type="entry name" value="DYNEIN CYTOPLASMIC 2 HEAVY CHAIN 1"/>
    <property type="match status" value="1"/>
</dbReference>
<dbReference type="Pfam" id="PF08393">
    <property type="entry name" value="DHC_N2"/>
    <property type="match status" value="1"/>
</dbReference>
<keyword evidence="6" id="KW-0963">Cytoplasm</keyword>
<dbReference type="GO" id="GO:0060170">
    <property type="term" value="C:ciliary membrane"/>
    <property type="evidence" value="ECO:0007669"/>
    <property type="project" value="UniProtKB-SubCell"/>
</dbReference>
<dbReference type="GO" id="GO:0045505">
    <property type="term" value="F:dynein intermediate chain binding"/>
    <property type="evidence" value="ECO:0007669"/>
    <property type="project" value="InterPro"/>
</dbReference>
<keyword evidence="8" id="KW-0547">Nucleotide-binding</keyword>
<dbReference type="Pfam" id="PF12780">
    <property type="entry name" value="AAA_8"/>
    <property type="match status" value="1"/>
</dbReference>
<dbReference type="GO" id="GO:0051959">
    <property type="term" value="F:dynein light intermediate chain binding"/>
    <property type="evidence" value="ECO:0007669"/>
    <property type="project" value="InterPro"/>
</dbReference>
<dbReference type="FunFam" id="1.20.920.20:FF:000002">
    <property type="entry name" value="Cytoplasmic dynein 1 heavy chain"/>
    <property type="match status" value="1"/>
</dbReference>
<dbReference type="Pfam" id="PF21264">
    <property type="entry name" value="DYNC2H1_AAA_dom"/>
    <property type="match status" value="1"/>
</dbReference>
<dbReference type="InterPro" id="IPR035699">
    <property type="entry name" value="AAA_6"/>
</dbReference>
<sequence>MDPAKQYLVNCVQALLNLAQTPQGLASGQTLDKFMIGQDKKCLILQYMQGQGLKLFNPSKVDELNPQTKLIAISKIDTDVITEDNYFTNLTVQLLSPNVVTELSSHLSLIYQPLMGAGVDEKIKKKLSGFKQVLQGLQDNDFDNAQIEQRNVSRPIDEIEQWLRISQSATSSESQQRTANQICQIYQKVTQLWKDVKQLEINKFSDLLDQTLVCLDELYTQQLYNEQKLQGMLSSMYNQIIIKLQHLIPQGQQIFSNTQQQKLLLLECQKMVRMFGENLRKYFEYDWKMNPNLQEFEQIEKRLSDLIELRSIYEELKRSDIDQDFFKELFEVNPFMSIGQDSLFNVAYKKVLNNLESAEQDILNLLRQQVFKQQVMKENPLQTIREMQRWTGLLSRNSIQKHFLTERDTLITSITNMISKIEQEFNTRSGAAFLDDGEEEKLPYQVGFSKNIHQIVWCKSLIGKVKRIIQLIQQLFSDIKKSAQFIVMCQNLIKQVQQFEQELFDQWRKEIDSQLKKNEISLQISGKLMEIDMQDGLVRVNYSDKLVQLIKEVRQLCELGYRKSISNEIHTIVETGKKFYKEALTLKSIASFYNQMSDQIIECQKPMLVNQAVRFEDTVKNSKKKNSITWENTQELENYVQKVQESANDIMQENKRLRKSHQQIIDNICLLFQIELKQKNLWKEKVDQIKKIIEQTCNSIDGKFTIGWRTHIDFQLYKALEFQYKKGFQEMDHAINEIQADLIIKNGQVAYKPTIEELREKYYNELKKYIQYPSQFIGVGGNNDIYMQMPERNAVFVIQVYEKSEQIFEKLIGLSSQYMCWSIVALLDAEQLQLQLGNLEQWENFMKEVRQRRKELEKINDYQKVECFNINISLFKQQVDELLTKLVDNMLNELKNQIKNNIVEIEQFLSETQQKLSQKPQNMNEMNEAQKKYIDIKAQKFEMTQKMQDCQQKQKLINSLSSQSQAQNPILLQLQQINKNWENFELLIGDFDSILAEQTKQLKKDMQARAKEVDSEIEKFYSRYSAVKPKQLSELDRQSANELAENMQQWRQQWKQLDEKIQTLIKDHQHFEMEVPTFSQYDKVKVEMTESEVVWSYYDKFQQNINNLGKEDWLSFRTKLYMFQELLLQEQEQIKAELAKGTFTKKDAIINYIFSQIELYLKINPLLKLIVGDAFEPEHWTSLFMILKQKEMKKEKLLFKDLLNCDKLILDKQNDIRELQARAQGEITLREAIFELKTWCDTSEFDLTDYTNNNRVTPLIKEWKELMTKVSDNQSLLASLKESKFINRFKDQVDQFELKLGGIDEYLSKLQIIQRKWVYLEPIFVRGALPQEQARFRRLDEDFRNIMLGIQRDQKVVSLCSIPGIKDTLDTVLDQLERCQKALNDFLEEKRGKFPRFYFLGDDDLLEILGQSQNPQVIQMHLKKLFAGINSVEFSKDNTQIYSMLSSQKEQVQFNNSIQVNEIVESWLSVLSSNMKETLSQLLKQCLKEQSMDFNKFPSQILCLSEEIKFTEQAVSALNSNKLPQFKQTQLKLLDQYTQLNAQSSNNYLLQLKLKSLILDLIHHLDIISQLIDNKVSVLSDWYWYKQLKYEYQKDAQIIMCKARFDYTYEYQGNGQKLVHTPLTDKCYLTLTQGMSMGYGGNPYGPAGTGKTESVKALGQLFGRQVLVFNCDEGIDFKSMGRIFMGLVKCGAWGCFDEFNRLLEEQLSAISQQIQIIQNAIKENSQSMTLMGQTCMVNKDSGIFVTLNPAGKNYGGRSKLPDNLKQLFRPVAMSIPDNELIAEVLLYSEGFKNAKILAEKIITIFTLSRQLLSPQQHYDWGLRALKTILTVAGQIIQEERKQGIEINETIESELLIKSIRINTMSKLTYHDTKKFVQLVQDVFPSINSQDIIYEKLTNAIKEVLQSMKLSEIDNQIAKILQFYEATKQRMGVVLVGPSGCGKTTIWKVLKKAHEKLGQQVKTHVMNPKSMPRSQLLGNMNNDTREFSEGVLTASARLVVKESVDVLNWIICDGDIDPEWIESLNSVLDDNHLLTLPTGERISFQNNVNFIFETSDLQYASPATVSRMGMIFLNNEDISMQSLVTRWINKLECEEEKKSMLLNQIESTLYNLLEEIFSYEEQQVVPTTRVGLIMNILSQLQRIPTNKQQFNYLLLQGLSSNFQPEIRLKFQTLINSNLELNENGDKYQYINQNIDESQFSDVNDPPIIKTIGHQKDLQMLQSWILNNDPFIIVGEEGCGKNLLIQSAFKELKKTIKIQIATINCNAQTSASQIIQKLNQICAKGTSALGRVYKPKDCSRLILYLKDINLPKPDKYQTIQLIAFLQQLITHRGFYDENLEFVYLDDKIQIVSSMNPPSTIGRHQLSTRFTANVRIYYIEQPSNDELQQIYQEYLKILIFKDNNQSKKGAQLLIECYTQIKSKFTVDEQRHYLFTPRTITQIIFALKRYNDIQSVFPEALLNEFNKIFRDKLISQDQQFKFDQMILPIFKKYYKDIQSQQYFATVQNLQTLSKIEKKDFIQLVSQAVQVYSRENRELNVVMIEEILSLLTSLNRALSSQSQTTLLLAGRNGIGRKMCLQIMSTMLNLEVLQPYTCRDYGIREFKRDLKSYMETAQTKNCLLILEDHVLLQQGILETVNSLISSGEIPGLFGYDEIDRLIQNPEEVKREFYGKTLYEAFHERVKRNMKIALVMDNSNHEFQTNCAQNPALFTNTTIIWQTQLSKESLLQFMKKQLESSNNNNTVNEQLISYAVEIHRNSKADPRSFQSLTQTYSLIMDTKMQSKGSQADHLQKGLEKLQEANNLVNKLTQEAQEKKVLLSKKQLEADDALQKISKAMQDAAERRQETEQLQRYLQEEEGKIKVSKDKVEDELRDVNPLVQEAQNAVKGISKSHLDELKSLAQPPPAIYDVLGAVMKVFKQTEINWKAIKKFLGNKQVIDQIIDFDPHMITADIRKDVEEEIAKHSNSFEKQNIYRASLAAGPLADWVKAILKYATVLEKIAPLEKELSMISKKLDSSRNRLKQCQDALNQLDQKVQELKNNFASKTSEAELLKRDLEKAEQTVSLASNLLDKLSGEKVRWQQQHDLIAQELKQFPLDSLLSASYITYLSSQDENVRYKTLQEWIHLTKLSQYDYLKFMSNESQILKWKTLGLPGDQLSIENSVMVFSSSKVSLLIDPNTQATEWLKKTLSGAEILNQTDPKFNNQLELAVRFGKTIVIQEIDQIEGLLIPLLRKDLLHQGPRWVVMIGEKSVDFNESFVMYLTTRNSSIHLPPHTVSLVQVINYTVTRSGLEGKLLSIIINIEQPDLEQKKQQLLENEEKLKMQLADLEKTLLDELANSQGNILENRVLIDSLNQTKSKSQVIAQSLQESSKLQEDLDTQRDVYRPLSQKGAQIFILIQSLQNLNNMYKYSLSYFIQIFQKTLDIKENFDTKQKKLEFAGQSLLRNIFNQIAGSLFKQDRLIFALHLVKGCKPELIEEEEWQFMIGNQIPNESAHLPKWASQDRKEIFGQLQNLKLNINFNSSEWEQWNNNQECEKNFPQSAKLKPFQKVLIVQTFRPERVQSALNEFVCPNLGIPSVSGQTFNFQTVAQEELTAQIPCLFVVSAGSDPSKELEEFAEQQIGKQNFQEMSMGGNQNELALTLIKEAAQKGQWVCLKNLHLVISFLPLLEKTIKQLKPHPNFKLWLTTEAHLKFPSILLETCYKVSYEAPPGLKKNLQRIITSWPTNNKQSVYQTQLLFILTWFHALVQERRTYIPQGWSKFYEFSYADYKAGVQIIENLLQESQTISWQTLYGLYENAIYGGRVDNEQDIKVLRAYLETYFNQNKLQNGTLSTGQQIPQTNQVKDLINLINKLPENDVPEFFGLPNNIDKAVQRYTIQRVVSGLKSMNNIVGSEIKFDKELWTNLLSPLINMWDQLKIRDTISVTNQQLGSLDPIESFIYLEAQQTWNLYQIINHSFEKLKNVLYNNGLLTSDIIDVGLLFIKDIVPQKWSNFWEGPDDINLWLKIFIKKLNAIKIWIDKIQRKQQLEEVDLSELFHPEIYMNALRQKTARKLNIPLNELKLQADFDNLKNPLVVKLKNLLLQGCGFSNGQLVDDMKITSEFIQLPSLNISYVEKSSPEKNGIGDFPIYLNASREKLLCRIKLPQSGQMNDKIIAGVALFLSQND</sequence>
<evidence type="ECO:0000313" key="22">
    <source>
        <dbReference type="Proteomes" id="UP000683925"/>
    </source>
</evidence>
<feature type="coiled-coil region" evidence="19">
    <location>
        <begin position="3010"/>
        <end position="3072"/>
    </location>
</feature>
<dbReference type="GO" id="GO:0008569">
    <property type="term" value="F:minus-end-directed microtubule motor activity"/>
    <property type="evidence" value="ECO:0007669"/>
    <property type="project" value="InterPro"/>
</dbReference>
<dbReference type="Proteomes" id="UP000683925">
    <property type="component" value="Unassembled WGS sequence"/>
</dbReference>
<evidence type="ECO:0000256" key="2">
    <source>
        <dbReference type="ARBA" id="ARBA00004522"/>
    </source>
</evidence>
<dbReference type="Pfam" id="PF12774">
    <property type="entry name" value="AAA_6"/>
    <property type="match status" value="1"/>
</dbReference>
<dbReference type="EMBL" id="CAJJDP010000014">
    <property type="protein sequence ID" value="CAD8143214.1"/>
    <property type="molecule type" value="Genomic_DNA"/>
</dbReference>
<name>A0A8S1SWU1_PAROT</name>
<dbReference type="InterPro" id="IPR003593">
    <property type="entry name" value="AAA+_ATPase"/>
</dbReference>
<dbReference type="PANTHER" id="PTHR45703">
    <property type="entry name" value="DYNEIN HEAVY CHAIN"/>
    <property type="match status" value="1"/>
</dbReference>
<dbReference type="Pfam" id="PF03028">
    <property type="entry name" value="Dynein_heavy"/>
    <property type="match status" value="1"/>
</dbReference>
<keyword evidence="14" id="KW-0472">Membrane</keyword>
<dbReference type="Pfam" id="PF18199">
    <property type="entry name" value="Dynein_C"/>
    <property type="match status" value="1"/>
</dbReference>
<evidence type="ECO:0000256" key="12">
    <source>
        <dbReference type="ARBA" id="ARBA00023054"/>
    </source>
</evidence>
<feature type="coiled-coil region" evidence="19">
    <location>
        <begin position="1040"/>
        <end position="1067"/>
    </location>
</feature>
<dbReference type="GO" id="GO:0060271">
    <property type="term" value="P:cilium assembly"/>
    <property type="evidence" value="ECO:0007669"/>
    <property type="project" value="UniProtKB-ARBA"/>
</dbReference>
<accession>A0A8S1SWU1</accession>
<keyword evidence="11" id="KW-0243">Dynein</keyword>
<comment type="caution">
    <text evidence="21">The sequence shown here is derived from an EMBL/GenBank/DDBJ whole genome shotgun (WGS) entry which is preliminary data.</text>
</comment>
<keyword evidence="10" id="KW-0067">ATP-binding</keyword>
<dbReference type="GO" id="GO:0005524">
    <property type="term" value="F:ATP binding"/>
    <property type="evidence" value="ECO:0007669"/>
    <property type="project" value="UniProtKB-KW"/>
</dbReference>
<dbReference type="GO" id="GO:0005874">
    <property type="term" value="C:microtubule"/>
    <property type="evidence" value="ECO:0007669"/>
    <property type="project" value="UniProtKB-KW"/>
</dbReference>
<evidence type="ECO:0000256" key="18">
    <source>
        <dbReference type="ARBA" id="ARBA00023902"/>
    </source>
</evidence>
<evidence type="ECO:0000256" key="17">
    <source>
        <dbReference type="ARBA" id="ARBA00023273"/>
    </source>
</evidence>
<dbReference type="InterPro" id="IPR041228">
    <property type="entry name" value="Dynein_C"/>
</dbReference>
<dbReference type="InterPro" id="IPR026983">
    <property type="entry name" value="DHC"/>
</dbReference>